<organism evidence="1 2">
    <name type="scientific">Nicotiana tabacum</name>
    <name type="common">Common tobacco</name>
    <dbReference type="NCBI Taxonomy" id="4097"/>
    <lineage>
        <taxon>Eukaryota</taxon>
        <taxon>Viridiplantae</taxon>
        <taxon>Streptophyta</taxon>
        <taxon>Embryophyta</taxon>
        <taxon>Tracheophyta</taxon>
        <taxon>Spermatophyta</taxon>
        <taxon>Magnoliopsida</taxon>
        <taxon>eudicotyledons</taxon>
        <taxon>Gunneridae</taxon>
        <taxon>Pentapetalae</taxon>
        <taxon>asterids</taxon>
        <taxon>lamiids</taxon>
        <taxon>Solanales</taxon>
        <taxon>Solanaceae</taxon>
        <taxon>Nicotianoideae</taxon>
        <taxon>Nicotianeae</taxon>
        <taxon>Nicotiana</taxon>
    </lineage>
</organism>
<reference evidence="2" key="2">
    <citation type="submission" date="2025-08" db="UniProtKB">
        <authorList>
            <consortium name="RefSeq"/>
        </authorList>
    </citation>
    <scope>IDENTIFICATION</scope>
    <source>
        <tissue evidence="2">Leaf</tissue>
    </source>
</reference>
<accession>A0AC58SIT0</accession>
<evidence type="ECO:0000313" key="2">
    <source>
        <dbReference type="RefSeq" id="XP_075084857.1"/>
    </source>
</evidence>
<dbReference type="Proteomes" id="UP000790787">
    <property type="component" value="Chromosome 13"/>
</dbReference>
<keyword evidence="1" id="KW-1185">Reference proteome</keyword>
<name>A0AC58SIT0_TOBAC</name>
<reference evidence="1" key="1">
    <citation type="journal article" date="2014" name="Nat. Commun.">
        <title>The tobacco genome sequence and its comparison with those of tomato and potato.</title>
        <authorList>
            <person name="Sierro N."/>
            <person name="Battey J.N."/>
            <person name="Ouadi S."/>
            <person name="Bakaher N."/>
            <person name="Bovet L."/>
            <person name="Willig A."/>
            <person name="Goepfert S."/>
            <person name="Peitsch M.C."/>
            <person name="Ivanov N.V."/>
        </authorList>
    </citation>
    <scope>NUCLEOTIDE SEQUENCE [LARGE SCALE GENOMIC DNA]</scope>
</reference>
<dbReference type="RefSeq" id="XP_075084857.1">
    <property type="nucleotide sequence ID" value="XM_075228756.1"/>
</dbReference>
<gene>
    <name evidence="2" type="primary">LOC142168096</name>
</gene>
<evidence type="ECO:0000313" key="1">
    <source>
        <dbReference type="Proteomes" id="UP000790787"/>
    </source>
</evidence>
<proteinExistence type="predicted"/>
<protein>
    <submittedName>
        <fullName evidence="2">Uncharacterized protein LOC142168096</fullName>
    </submittedName>
</protein>
<sequence length="558" mass="64994">MEKYRRKLGIHVTYANVNGKIWAFVDEEIDVDIVMDMEQQMTLKLFHRNLNKELYLVGGDFNVILSEEEKYEGLRVYLSKVEEFAHCVDTCALHDLRFKGIMYTWWNGMSDIDWIFNRLDRFLANQQFLDLFPALEVVHLIKYGSDHAPLLLSCNIDIVQIKKPFKFLNFRTNHESFLNLVKENWEADSMGNPFIIFQSKLKKVKSALAAWSKETFRDIFKQIAALEDVIKVHEIMFELNPTVQNRAKLHKVEADYIRYYHLEEEFWRQKASMQWFKDGDRNTKFFHAYVRGKRKRLQLSRILDKNDNWLETQEDMAREAVEFFQDQFTEERIPTNLDIIQDVSRLVSNDQNAKLCWEVIGEDILNMVSAFFNGAELPRFTTHTNLVLLPKKKNVATFSGMRPISLSNFSNKVISRVIHERLVELLPSLISPNQAGFVKGRNIVENILLTQEIVLRHTGFGEIFIDMIFRLVSNNWYSVLLNGQANGFFKSSRGVKKGDPPPPVLFILASEVLGRALDSLFGKPDFIGFGMPKWIQNINYLSYADDTIILCSSYYGAV</sequence>